<dbReference type="SUPFAM" id="SSF64307">
    <property type="entry name" value="SirA-like"/>
    <property type="match status" value="1"/>
</dbReference>
<dbReference type="Pfam" id="PF00581">
    <property type="entry name" value="Rhodanese"/>
    <property type="match status" value="1"/>
</dbReference>
<feature type="domain" description="Rhodanese" evidence="1">
    <location>
        <begin position="101"/>
        <end position="186"/>
    </location>
</feature>
<dbReference type="SMART" id="SM00450">
    <property type="entry name" value="RHOD"/>
    <property type="match status" value="1"/>
</dbReference>
<dbReference type="Proteomes" id="UP000698173">
    <property type="component" value="Unassembled WGS sequence"/>
</dbReference>
<dbReference type="CDD" id="cd00291">
    <property type="entry name" value="SirA_YedF_YeeD"/>
    <property type="match status" value="1"/>
</dbReference>
<evidence type="ECO:0000313" key="2">
    <source>
        <dbReference type="EMBL" id="HJF32276.1"/>
    </source>
</evidence>
<dbReference type="InterPro" id="IPR001763">
    <property type="entry name" value="Rhodanese-like_dom"/>
</dbReference>
<accession>A0A921KDL9</accession>
<dbReference type="InterPro" id="IPR036868">
    <property type="entry name" value="TusA-like_sf"/>
</dbReference>
<reference evidence="2" key="2">
    <citation type="submission" date="2021-09" db="EMBL/GenBank/DDBJ databases">
        <authorList>
            <person name="Gilroy R."/>
        </authorList>
    </citation>
    <scope>NUCLEOTIDE SEQUENCE</scope>
    <source>
        <strain evidence="2">CHK171-7178</strain>
    </source>
</reference>
<dbReference type="SUPFAM" id="SSF52821">
    <property type="entry name" value="Rhodanese/Cell cycle control phosphatase"/>
    <property type="match status" value="1"/>
</dbReference>
<reference evidence="2" key="1">
    <citation type="journal article" date="2021" name="PeerJ">
        <title>Extensive microbial diversity within the chicken gut microbiome revealed by metagenomics and culture.</title>
        <authorList>
            <person name="Gilroy R."/>
            <person name="Ravi A."/>
            <person name="Getino M."/>
            <person name="Pursley I."/>
            <person name="Horton D.L."/>
            <person name="Alikhan N.F."/>
            <person name="Baker D."/>
            <person name="Gharbi K."/>
            <person name="Hall N."/>
            <person name="Watson M."/>
            <person name="Adriaenssens E.M."/>
            <person name="Foster-Nyarko E."/>
            <person name="Jarju S."/>
            <person name="Secka A."/>
            <person name="Antonio M."/>
            <person name="Oren A."/>
            <person name="Chaudhuri R.R."/>
            <person name="La Ragione R."/>
            <person name="Hildebrand F."/>
            <person name="Pallen M.J."/>
        </authorList>
    </citation>
    <scope>NUCLEOTIDE SEQUENCE</scope>
    <source>
        <strain evidence="2">CHK171-7178</strain>
    </source>
</reference>
<name>A0A921KDL9_SPOPS</name>
<dbReference type="AlphaFoldDB" id="A0A921KDL9"/>
<gene>
    <name evidence="2" type="ORF">K8V56_10960</name>
</gene>
<dbReference type="CDD" id="cd00158">
    <property type="entry name" value="RHOD"/>
    <property type="match status" value="1"/>
</dbReference>
<dbReference type="PANTHER" id="PTHR43031">
    <property type="entry name" value="FAD-DEPENDENT OXIDOREDUCTASE"/>
    <property type="match status" value="1"/>
</dbReference>
<dbReference type="Gene3D" id="3.30.110.40">
    <property type="entry name" value="TusA-like domain"/>
    <property type="match status" value="1"/>
</dbReference>
<sequence>MIKTDFILDAKGMACPMPIVKTRKFMKELEPGKVLEIQATDKGSTADLKAWAEGSGHYYLGTTEDAGILTHYIRKSSEEEKVEKKHPHIVSNAQLQAVLEENREALVLDVRESAEYAFNHIPGAKSVPLGDLESELESLDKEAEIYVVCRTGNRSDTASRKLAESGFSRVKNVVPGMSDWNGPMEKLV</sequence>
<dbReference type="Pfam" id="PF01206">
    <property type="entry name" value="TusA"/>
    <property type="match status" value="1"/>
</dbReference>
<protein>
    <submittedName>
        <fullName evidence="2">Sulfurtransferase TusA family protein</fullName>
    </submittedName>
</protein>
<proteinExistence type="predicted"/>
<dbReference type="Gene3D" id="3.40.250.10">
    <property type="entry name" value="Rhodanese-like domain"/>
    <property type="match status" value="1"/>
</dbReference>
<dbReference type="InterPro" id="IPR001455">
    <property type="entry name" value="TusA-like"/>
</dbReference>
<dbReference type="PROSITE" id="PS50206">
    <property type="entry name" value="RHODANESE_3"/>
    <property type="match status" value="1"/>
</dbReference>
<dbReference type="EMBL" id="DYWT01000181">
    <property type="protein sequence ID" value="HJF32276.1"/>
    <property type="molecule type" value="Genomic_DNA"/>
</dbReference>
<evidence type="ECO:0000313" key="3">
    <source>
        <dbReference type="Proteomes" id="UP000698173"/>
    </source>
</evidence>
<comment type="caution">
    <text evidence="2">The sequence shown here is derived from an EMBL/GenBank/DDBJ whole genome shotgun (WGS) entry which is preliminary data.</text>
</comment>
<dbReference type="PANTHER" id="PTHR43031:SF17">
    <property type="entry name" value="SULFURTRANSFERASE YTWF-RELATED"/>
    <property type="match status" value="1"/>
</dbReference>
<dbReference type="InterPro" id="IPR036873">
    <property type="entry name" value="Rhodanese-like_dom_sf"/>
</dbReference>
<dbReference type="InterPro" id="IPR050229">
    <property type="entry name" value="GlpE_sulfurtransferase"/>
</dbReference>
<evidence type="ECO:0000259" key="1">
    <source>
        <dbReference type="PROSITE" id="PS50206"/>
    </source>
</evidence>
<organism evidence="2 3">
    <name type="scientific">Sporosarcina psychrophila</name>
    <name type="common">Bacillus psychrophilus</name>
    <dbReference type="NCBI Taxonomy" id="1476"/>
    <lineage>
        <taxon>Bacteria</taxon>
        <taxon>Bacillati</taxon>
        <taxon>Bacillota</taxon>
        <taxon>Bacilli</taxon>
        <taxon>Bacillales</taxon>
        <taxon>Caryophanaceae</taxon>
        <taxon>Sporosarcina</taxon>
    </lineage>
</organism>
<dbReference type="PROSITE" id="PS01148">
    <property type="entry name" value="UPF0033"/>
    <property type="match status" value="1"/>
</dbReference>